<dbReference type="AlphaFoldDB" id="A0A5C8ULH0"/>
<name>A0A5C8ULH0_9MICO</name>
<evidence type="ECO:0000313" key="3">
    <source>
        <dbReference type="Proteomes" id="UP000321379"/>
    </source>
</evidence>
<reference evidence="2 3" key="1">
    <citation type="submission" date="2019-08" db="EMBL/GenBank/DDBJ databases">
        <title>Bacterial whole genome sequence for Glaciihabitans sp. CHu50b-6-2.</title>
        <authorList>
            <person name="Jin L."/>
        </authorList>
    </citation>
    <scope>NUCLEOTIDE SEQUENCE [LARGE SCALE GENOMIC DNA]</scope>
    <source>
        <strain evidence="2 3">CHu50b-6-2</strain>
    </source>
</reference>
<comment type="caution">
    <text evidence="2">The sequence shown here is derived from an EMBL/GenBank/DDBJ whole genome shotgun (WGS) entry which is preliminary data.</text>
</comment>
<protein>
    <submittedName>
        <fullName evidence="2">Uncharacterized protein</fullName>
    </submittedName>
</protein>
<organism evidence="2 3">
    <name type="scientific">Lacisediminihabitans profunda</name>
    <dbReference type="NCBI Taxonomy" id="2594790"/>
    <lineage>
        <taxon>Bacteria</taxon>
        <taxon>Bacillati</taxon>
        <taxon>Actinomycetota</taxon>
        <taxon>Actinomycetes</taxon>
        <taxon>Micrococcales</taxon>
        <taxon>Microbacteriaceae</taxon>
        <taxon>Lacisediminihabitans</taxon>
    </lineage>
</organism>
<dbReference type="RefSeq" id="WP_147784205.1">
    <property type="nucleotide sequence ID" value="NZ_VRMG01000009.1"/>
</dbReference>
<evidence type="ECO:0000313" key="2">
    <source>
        <dbReference type="EMBL" id="TXN29185.1"/>
    </source>
</evidence>
<evidence type="ECO:0000256" key="1">
    <source>
        <dbReference type="SAM" id="MobiDB-lite"/>
    </source>
</evidence>
<proteinExistence type="predicted"/>
<sequence>MTNTEGPNTVGGTNGTTEEFEGRYTEVDPEGPAPRTIHGAYTRTEANPHPEPPEEGRYIRSRANPRGIAPGSHHGHYTDAEREVR</sequence>
<keyword evidence="3" id="KW-1185">Reference proteome</keyword>
<dbReference type="Proteomes" id="UP000321379">
    <property type="component" value="Unassembled WGS sequence"/>
</dbReference>
<gene>
    <name evidence="2" type="ORF">FVP33_13445</name>
</gene>
<feature type="region of interest" description="Disordered" evidence="1">
    <location>
        <begin position="1"/>
        <end position="85"/>
    </location>
</feature>
<feature type="compositionally biased region" description="Basic and acidic residues" evidence="1">
    <location>
        <begin position="46"/>
        <end position="58"/>
    </location>
</feature>
<feature type="compositionally biased region" description="Low complexity" evidence="1">
    <location>
        <begin position="1"/>
        <end position="17"/>
    </location>
</feature>
<feature type="compositionally biased region" description="Basic and acidic residues" evidence="1">
    <location>
        <begin position="76"/>
        <end position="85"/>
    </location>
</feature>
<accession>A0A5C8ULH0</accession>
<dbReference type="EMBL" id="VRMG01000009">
    <property type="protein sequence ID" value="TXN29185.1"/>
    <property type="molecule type" value="Genomic_DNA"/>
</dbReference>